<dbReference type="HOGENOM" id="CLU_2722406_0_0_1"/>
<reference evidence="3" key="1">
    <citation type="journal article" date="2014" name="Proc. Natl. Acad. Sci. U.S.A.">
        <title>Extensive sampling of basidiomycete genomes demonstrates inadequacy of the white-rot/brown-rot paradigm for wood decay fungi.</title>
        <authorList>
            <person name="Riley R."/>
            <person name="Salamov A.A."/>
            <person name="Brown D.W."/>
            <person name="Nagy L.G."/>
            <person name="Floudas D."/>
            <person name="Held B.W."/>
            <person name="Levasseur A."/>
            <person name="Lombard V."/>
            <person name="Morin E."/>
            <person name="Otillar R."/>
            <person name="Lindquist E.A."/>
            <person name="Sun H."/>
            <person name="LaButti K.M."/>
            <person name="Schmutz J."/>
            <person name="Jabbour D."/>
            <person name="Luo H."/>
            <person name="Baker S.E."/>
            <person name="Pisabarro A.G."/>
            <person name="Walton J.D."/>
            <person name="Blanchette R.A."/>
            <person name="Henrissat B."/>
            <person name="Martin F."/>
            <person name="Cullen D."/>
            <person name="Hibbett D.S."/>
            <person name="Grigoriev I.V."/>
        </authorList>
    </citation>
    <scope>NUCLEOTIDE SEQUENCE [LARGE SCALE GENOMIC DNA]</scope>
    <source>
        <strain evidence="3">CBS 339.88</strain>
    </source>
</reference>
<keyword evidence="3" id="KW-1185">Reference proteome</keyword>
<organism evidence="2 3">
    <name type="scientific">Galerina marginata (strain CBS 339.88)</name>
    <dbReference type="NCBI Taxonomy" id="685588"/>
    <lineage>
        <taxon>Eukaryota</taxon>
        <taxon>Fungi</taxon>
        <taxon>Dikarya</taxon>
        <taxon>Basidiomycota</taxon>
        <taxon>Agaricomycotina</taxon>
        <taxon>Agaricomycetes</taxon>
        <taxon>Agaricomycetidae</taxon>
        <taxon>Agaricales</taxon>
        <taxon>Agaricineae</taxon>
        <taxon>Strophariaceae</taxon>
        <taxon>Galerina</taxon>
    </lineage>
</organism>
<gene>
    <name evidence="2" type="ORF">GALMADRAFT_631317</name>
</gene>
<feature type="transmembrane region" description="Helical" evidence="1">
    <location>
        <begin position="20"/>
        <end position="41"/>
    </location>
</feature>
<name>A0A067SUK4_GALM3</name>
<evidence type="ECO:0000256" key="1">
    <source>
        <dbReference type="SAM" id="Phobius"/>
    </source>
</evidence>
<keyword evidence="1" id="KW-1133">Transmembrane helix</keyword>
<accession>A0A067SUK4</accession>
<proteinExistence type="predicted"/>
<evidence type="ECO:0000313" key="3">
    <source>
        <dbReference type="Proteomes" id="UP000027222"/>
    </source>
</evidence>
<keyword evidence="1" id="KW-0812">Transmembrane</keyword>
<sequence>MRRRAFKFLARRVKVGPGDVYAFAPRSVALAYLGLILGAGMKLTFELRCTGGRLSSILIGHHSSHIHSQLSY</sequence>
<dbReference type="AlphaFoldDB" id="A0A067SUK4"/>
<evidence type="ECO:0000313" key="2">
    <source>
        <dbReference type="EMBL" id="KDR73752.1"/>
    </source>
</evidence>
<keyword evidence="1" id="KW-0472">Membrane</keyword>
<protein>
    <submittedName>
        <fullName evidence="2">Uncharacterized protein</fullName>
    </submittedName>
</protein>
<dbReference type="Proteomes" id="UP000027222">
    <property type="component" value="Unassembled WGS sequence"/>
</dbReference>
<dbReference type="EMBL" id="KL142385">
    <property type="protein sequence ID" value="KDR73752.1"/>
    <property type="molecule type" value="Genomic_DNA"/>
</dbReference>